<dbReference type="EMBL" id="CADCTX010000818">
    <property type="protein sequence ID" value="CAA9352654.1"/>
    <property type="molecule type" value="Genomic_DNA"/>
</dbReference>
<reference evidence="1" key="1">
    <citation type="submission" date="2020-02" db="EMBL/GenBank/DDBJ databases">
        <authorList>
            <person name="Meier V. D."/>
        </authorList>
    </citation>
    <scope>NUCLEOTIDE SEQUENCE</scope>
    <source>
        <strain evidence="1">AVDCRST_MAG40</strain>
    </source>
</reference>
<organism evidence="1">
    <name type="scientific">uncultured Gemmatimonadaceae bacterium</name>
    <dbReference type="NCBI Taxonomy" id="246130"/>
    <lineage>
        <taxon>Bacteria</taxon>
        <taxon>Pseudomonadati</taxon>
        <taxon>Gemmatimonadota</taxon>
        <taxon>Gemmatimonadia</taxon>
        <taxon>Gemmatimonadales</taxon>
        <taxon>Gemmatimonadaceae</taxon>
        <taxon>environmental samples</taxon>
    </lineage>
</organism>
<proteinExistence type="predicted"/>
<name>A0A6J4ME01_9BACT</name>
<accession>A0A6J4ME01</accession>
<protein>
    <submittedName>
        <fullName evidence="1">Uncharacterized protein</fullName>
    </submittedName>
</protein>
<gene>
    <name evidence="1" type="ORF">AVDCRST_MAG40-2986</name>
</gene>
<dbReference type="AlphaFoldDB" id="A0A6J4ME01"/>
<evidence type="ECO:0000313" key="1">
    <source>
        <dbReference type="EMBL" id="CAA9352654.1"/>
    </source>
</evidence>
<sequence length="125" mass="13914">MTTKKRVEVELRFLDGDAVVERPRGVFRGGVPDPELTEQFGFNVLPAREHDHGGFGPDLDAQSHSGAFQINLWGTAADYRELGRYLLAIAELDASADPDFHQHHDEVMSADGRTRLDLIVRKVCA</sequence>